<evidence type="ECO:0000313" key="2">
    <source>
        <dbReference type="EMBL" id="GMS91430.1"/>
    </source>
</evidence>
<comment type="caution">
    <text evidence="2">The sequence shown here is derived from an EMBL/GenBank/DDBJ whole genome shotgun (WGS) entry which is preliminary data.</text>
</comment>
<sequence>TLSVSFHTFSPISSNRFEMGIFSLPDVCLWEIMARVTLQDRLRLRLVCRAFEKLVAGTNAGRFETGSIKRWTTKIRRGRRGSVDGDSGVIVRLDDLEFKLSEDRLCLLLQLRHRLFTGISFECFEMKMSHAPFRDVRIKVRNTGRVSSSYTLSSMSKNERVCRIYNSQQLKRHRYCLGRTRALIMKR</sequence>
<reference evidence="2" key="1">
    <citation type="submission" date="2023-10" db="EMBL/GenBank/DDBJ databases">
        <title>Genome assembly of Pristionchus species.</title>
        <authorList>
            <person name="Yoshida K."/>
            <person name="Sommer R.J."/>
        </authorList>
    </citation>
    <scope>NUCLEOTIDE SEQUENCE</scope>
    <source>
        <strain evidence="2">RS0144</strain>
    </source>
</reference>
<dbReference type="PROSITE" id="PS50181">
    <property type="entry name" value="FBOX"/>
    <property type="match status" value="1"/>
</dbReference>
<proteinExistence type="predicted"/>
<evidence type="ECO:0000313" key="3">
    <source>
        <dbReference type="Proteomes" id="UP001432027"/>
    </source>
</evidence>
<dbReference type="Proteomes" id="UP001432027">
    <property type="component" value="Unassembled WGS sequence"/>
</dbReference>
<evidence type="ECO:0000259" key="1">
    <source>
        <dbReference type="PROSITE" id="PS50181"/>
    </source>
</evidence>
<dbReference type="Gene3D" id="1.20.1280.50">
    <property type="match status" value="1"/>
</dbReference>
<dbReference type="InterPro" id="IPR036047">
    <property type="entry name" value="F-box-like_dom_sf"/>
</dbReference>
<dbReference type="SUPFAM" id="SSF81383">
    <property type="entry name" value="F-box domain"/>
    <property type="match status" value="1"/>
</dbReference>
<keyword evidence="3" id="KW-1185">Reference proteome</keyword>
<name>A0AAV5T795_9BILA</name>
<feature type="domain" description="F-box" evidence="1">
    <location>
        <begin position="18"/>
        <end position="55"/>
    </location>
</feature>
<dbReference type="InterPro" id="IPR001810">
    <property type="entry name" value="F-box_dom"/>
</dbReference>
<feature type="non-terminal residue" evidence="2">
    <location>
        <position position="1"/>
    </location>
</feature>
<dbReference type="SMART" id="SM00256">
    <property type="entry name" value="FBOX"/>
    <property type="match status" value="1"/>
</dbReference>
<accession>A0AAV5T795</accession>
<dbReference type="Pfam" id="PF00646">
    <property type="entry name" value="F-box"/>
    <property type="match status" value="1"/>
</dbReference>
<organism evidence="2 3">
    <name type="scientific">Pristionchus entomophagus</name>
    <dbReference type="NCBI Taxonomy" id="358040"/>
    <lineage>
        <taxon>Eukaryota</taxon>
        <taxon>Metazoa</taxon>
        <taxon>Ecdysozoa</taxon>
        <taxon>Nematoda</taxon>
        <taxon>Chromadorea</taxon>
        <taxon>Rhabditida</taxon>
        <taxon>Rhabditina</taxon>
        <taxon>Diplogasteromorpha</taxon>
        <taxon>Diplogasteroidea</taxon>
        <taxon>Neodiplogasteridae</taxon>
        <taxon>Pristionchus</taxon>
    </lineage>
</organism>
<dbReference type="EMBL" id="BTSX01000003">
    <property type="protein sequence ID" value="GMS91430.1"/>
    <property type="molecule type" value="Genomic_DNA"/>
</dbReference>
<protein>
    <recommendedName>
        <fullName evidence="1">F-box domain-containing protein</fullName>
    </recommendedName>
</protein>
<gene>
    <name evidence="2" type="ORF">PENTCL1PPCAC_13605</name>
</gene>
<dbReference type="AlphaFoldDB" id="A0AAV5T795"/>